<feature type="transmembrane region" description="Helical" evidence="1">
    <location>
        <begin position="70"/>
        <end position="90"/>
    </location>
</feature>
<dbReference type="EMBL" id="JAVIKH010000073">
    <property type="protein sequence ID" value="MDX8337518.1"/>
    <property type="molecule type" value="Genomic_DNA"/>
</dbReference>
<organism evidence="2 3">
    <name type="scientific">Candidatus Cetobacterium colombiensis</name>
    <dbReference type="NCBI Taxonomy" id="3073100"/>
    <lineage>
        <taxon>Bacteria</taxon>
        <taxon>Fusobacteriati</taxon>
        <taxon>Fusobacteriota</taxon>
        <taxon>Fusobacteriia</taxon>
        <taxon>Fusobacteriales</taxon>
        <taxon>Fusobacteriaceae</taxon>
        <taxon>Cetobacterium</taxon>
    </lineage>
</organism>
<protein>
    <recommendedName>
        <fullName evidence="4">Metal-dependent hydrolase</fullName>
    </recommendedName>
</protein>
<keyword evidence="1" id="KW-0812">Transmembrane</keyword>
<keyword evidence="1" id="KW-0472">Membrane</keyword>
<feature type="transmembrane region" description="Helical" evidence="1">
    <location>
        <begin position="15"/>
        <end position="34"/>
    </location>
</feature>
<evidence type="ECO:0008006" key="4">
    <source>
        <dbReference type="Google" id="ProtNLM"/>
    </source>
</evidence>
<keyword evidence="3" id="KW-1185">Reference proteome</keyword>
<accession>A0ABU4WDA7</accession>
<name>A0ABU4WDA7_9FUSO</name>
<reference evidence="3" key="1">
    <citation type="submission" date="2023-07" db="EMBL/GenBank/DDBJ databases">
        <authorList>
            <person name="Colorado M.A."/>
            <person name="Villamil L.M."/>
            <person name="Melo J.F."/>
            <person name="Rodriguez J.A."/>
            <person name="Ruiz R.Y."/>
        </authorList>
    </citation>
    <scope>NUCLEOTIDE SEQUENCE [LARGE SCALE GENOMIC DNA]</scope>
    <source>
        <strain evidence="3">C33</strain>
    </source>
</reference>
<keyword evidence="1" id="KW-1133">Transmembrane helix</keyword>
<dbReference type="Proteomes" id="UP001279681">
    <property type="component" value="Unassembled WGS sequence"/>
</dbReference>
<feature type="transmembrane region" description="Helical" evidence="1">
    <location>
        <begin position="46"/>
        <end position="64"/>
    </location>
</feature>
<feature type="transmembrane region" description="Helical" evidence="1">
    <location>
        <begin position="161"/>
        <end position="178"/>
    </location>
</feature>
<evidence type="ECO:0000313" key="2">
    <source>
        <dbReference type="EMBL" id="MDX8337518.1"/>
    </source>
</evidence>
<sequence>MVVDFTKFIENFESISFIGLLLVWMSFLIGIKFPDWDFKMKIKHRNILTHSPIILWIMIYFYNTQQNVEVFRFSIMGFALAIGLHMIFDFFPKGWSRGALIYFPYVKMGLGVKGSKGFIFLTGIYSLFLSIKYSQTYIEVILLTALGVYTIVKNIKKEEKFFRPFSFFTFVCVFLSAVKYDEISGSISFIVHLILEKVKILF</sequence>
<gene>
    <name evidence="2" type="ORF">RFV38_13630</name>
</gene>
<evidence type="ECO:0000313" key="3">
    <source>
        <dbReference type="Proteomes" id="UP001279681"/>
    </source>
</evidence>
<comment type="caution">
    <text evidence="2">The sequence shown here is derived from an EMBL/GenBank/DDBJ whole genome shotgun (WGS) entry which is preliminary data.</text>
</comment>
<evidence type="ECO:0000256" key="1">
    <source>
        <dbReference type="SAM" id="Phobius"/>
    </source>
</evidence>
<proteinExistence type="predicted"/>
<dbReference type="RefSeq" id="WP_320314836.1">
    <property type="nucleotide sequence ID" value="NZ_JAVIKH010000073.1"/>
</dbReference>
<feature type="transmembrane region" description="Helical" evidence="1">
    <location>
        <begin position="110"/>
        <end position="128"/>
    </location>
</feature>